<evidence type="ECO:0000313" key="3">
    <source>
        <dbReference type="Proteomes" id="UP001370758"/>
    </source>
</evidence>
<feature type="compositionally biased region" description="Basic and acidic residues" evidence="1">
    <location>
        <begin position="271"/>
        <end position="304"/>
    </location>
</feature>
<dbReference type="EMBL" id="JAVHJL010000012">
    <property type="protein sequence ID" value="KAK6495875.1"/>
    <property type="molecule type" value="Genomic_DNA"/>
</dbReference>
<feature type="region of interest" description="Disordered" evidence="1">
    <location>
        <begin position="271"/>
        <end position="306"/>
    </location>
</feature>
<evidence type="ECO:0000256" key="1">
    <source>
        <dbReference type="SAM" id="MobiDB-lite"/>
    </source>
</evidence>
<protein>
    <submittedName>
        <fullName evidence="2">Uncharacterized protein</fullName>
    </submittedName>
</protein>
<organism evidence="2 3">
    <name type="scientific">Arthrobotrys musiformis</name>
    <dbReference type="NCBI Taxonomy" id="47236"/>
    <lineage>
        <taxon>Eukaryota</taxon>
        <taxon>Fungi</taxon>
        <taxon>Dikarya</taxon>
        <taxon>Ascomycota</taxon>
        <taxon>Pezizomycotina</taxon>
        <taxon>Orbiliomycetes</taxon>
        <taxon>Orbiliales</taxon>
        <taxon>Orbiliaceae</taxon>
        <taxon>Arthrobotrys</taxon>
    </lineage>
</organism>
<dbReference type="Proteomes" id="UP001370758">
    <property type="component" value="Unassembled WGS sequence"/>
</dbReference>
<dbReference type="AlphaFoldDB" id="A0AAV9VRN0"/>
<gene>
    <name evidence="2" type="ORF">TWF481_002920</name>
</gene>
<proteinExistence type="predicted"/>
<accession>A0AAV9VRN0</accession>
<comment type="caution">
    <text evidence="2">The sequence shown here is derived from an EMBL/GenBank/DDBJ whole genome shotgun (WGS) entry which is preliminary data.</text>
</comment>
<reference evidence="2 3" key="1">
    <citation type="submission" date="2023-08" db="EMBL/GenBank/DDBJ databases">
        <authorList>
            <person name="Palmer J.M."/>
        </authorList>
    </citation>
    <scope>NUCLEOTIDE SEQUENCE [LARGE SCALE GENOMIC DNA]</scope>
    <source>
        <strain evidence="2 3">TWF481</strain>
    </source>
</reference>
<name>A0AAV9VRN0_9PEZI</name>
<evidence type="ECO:0000313" key="2">
    <source>
        <dbReference type="EMBL" id="KAK6495875.1"/>
    </source>
</evidence>
<sequence>MSLDGLFDTIEAYHGLLGRLEKEGLVPGMDVPCWSALVLRDHLRTLTTYANQQPSVIKSYFAANHACHLANREQHPQLKDIFPRKPLLNSIGFPDTAYGSRESIANVIPIGYQAAPHIDLMEVVLVAGATTKLWIFYKTPTSEVHTAIKPTKDPRFQPHPQHCSPPCGFYRYHSSSGRTGSQCPFTKMVDYICKLLRSDTAPWRSLSSITNCLKPFQKMLLDIASRFESTILPLTPIRLACQKLRVSIEKLRRGALPRLLKTLSLRHAGDRLNDAVSSKEEEKKERERRAADAREQQHRQHEAARASFLLVRRSRRFGFKKLSDDDDDEEE</sequence>
<keyword evidence="3" id="KW-1185">Reference proteome</keyword>